<comment type="caution">
    <text evidence="1">The sequence shown here is derived from an EMBL/GenBank/DDBJ whole genome shotgun (WGS) entry which is preliminary data.</text>
</comment>
<reference evidence="1" key="1">
    <citation type="submission" date="2023-04" db="EMBL/GenBank/DDBJ databases">
        <title>Draft Genome sequencing of Naganishia species isolated from polar environments using Oxford Nanopore Technology.</title>
        <authorList>
            <person name="Leo P."/>
            <person name="Venkateswaran K."/>
        </authorList>
    </citation>
    <scope>NUCLEOTIDE SEQUENCE</scope>
    <source>
        <strain evidence="1">DBVPG 5303</strain>
    </source>
</reference>
<gene>
    <name evidence="1" type="ORF">QFC24_003888</name>
</gene>
<accession>A0ACC2XHI7</accession>
<dbReference type="Proteomes" id="UP001234202">
    <property type="component" value="Unassembled WGS sequence"/>
</dbReference>
<proteinExistence type="predicted"/>
<keyword evidence="2" id="KW-1185">Reference proteome</keyword>
<dbReference type="EMBL" id="JASBWV010000013">
    <property type="protein sequence ID" value="KAJ9122851.1"/>
    <property type="molecule type" value="Genomic_DNA"/>
</dbReference>
<organism evidence="1 2">
    <name type="scientific">Naganishia onofrii</name>
    <dbReference type="NCBI Taxonomy" id="1851511"/>
    <lineage>
        <taxon>Eukaryota</taxon>
        <taxon>Fungi</taxon>
        <taxon>Dikarya</taxon>
        <taxon>Basidiomycota</taxon>
        <taxon>Agaricomycotina</taxon>
        <taxon>Tremellomycetes</taxon>
        <taxon>Filobasidiales</taxon>
        <taxon>Filobasidiaceae</taxon>
        <taxon>Naganishia</taxon>
    </lineage>
</organism>
<protein>
    <submittedName>
        <fullName evidence="1">Uncharacterized protein</fullName>
    </submittedName>
</protein>
<evidence type="ECO:0000313" key="1">
    <source>
        <dbReference type="EMBL" id="KAJ9122851.1"/>
    </source>
</evidence>
<evidence type="ECO:0000313" key="2">
    <source>
        <dbReference type="Proteomes" id="UP001234202"/>
    </source>
</evidence>
<sequence length="462" mass="49890">MPMIFNIHTPTHSFALPFRAGENADALLDRILRKAGFAQTEQDKQDFKKGKGGAGVRYEFEGGRWTLADVSHAAGYESARLSRGHMHTVCALSPRRRPRAVVMTELARASIIVSFYPGDGAVVRWSTVVVSGGGVGDSVSGFFHDDLEILVSRYNPSTTASVNLHLTPPPSAHHSKKSMADAPPPPNTLYQALAPAYHKETNGNGSIPVTAPPANGAAAASPSSHHLSPRDFVAKQARSLRSTVSRRSATTTTKHSVNPSTGAIIPVPQLANGQESLGDKHKRQWKEFHAENGVRTVVGKVGNVDNVRMLLKQGYRHVYVSRPFALKNGLIPKTSGMGTYGYAGLVNLGPLPITVGSKTAMHPVMLSEETNFDCVLGRSWMEKMGIKYVPAVLILRFTSSTELRTLMVQAFDQPVMFSQVYFPKAADHDGSPEEDPRGQRDELDSSCGTPSDDEQGGVAKLG</sequence>
<name>A0ACC2XHI7_9TREE</name>